<feature type="transmembrane region" description="Helical" evidence="6">
    <location>
        <begin position="91"/>
        <end position="109"/>
    </location>
</feature>
<dbReference type="InterPro" id="IPR050189">
    <property type="entry name" value="MFS_Efflux_Transporters"/>
</dbReference>
<keyword evidence="2" id="KW-1003">Cell membrane</keyword>
<protein>
    <submittedName>
        <fullName evidence="8">Putative major facilitator superfamily transporter</fullName>
    </submittedName>
</protein>
<dbReference type="PANTHER" id="PTHR43124:SF3">
    <property type="entry name" value="CHLORAMPHENICOL EFFLUX PUMP RV0191"/>
    <property type="match status" value="1"/>
</dbReference>
<evidence type="ECO:0000256" key="1">
    <source>
        <dbReference type="ARBA" id="ARBA00004651"/>
    </source>
</evidence>
<feature type="transmembrane region" description="Helical" evidence="6">
    <location>
        <begin position="377"/>
        <end position="394"/>
    </location>
</feature>
<feature type="transmembrane region" description="Helical" evidence="6">
    <location>
        <begin position="59"/>
        <end position="79"/>
    </location>
</feature>
<reference evidence="8 9" key="1">
    <citation type="submission" date="2013-02" db="EMBL/GenBank/DDBJ databases">
        <title>Whole genome shotgun sequence of Gordonia malaquae NBRC 108250.</title>
        <authorList>
            <person name="Yoshida I."/>
            <person name="Hosoyama A."/>
            <person name="Tsuchikane K."/>
            <person name="Ando Y."/>
            <person name="Baba S."/>
            <person name="Ohji S."/>
            <person name="Hamada M."/>
            <person name="Tamura T."/>
            <person name="Yamazoe A."/>
            <person name="Yamazaki S."/>
            <person name="Fujita N."/>
        </authorList>
    </citation>
    <scope>NUCLEOTIDE SEQUENCE [LARGE SCALE GENOMIC DNA]</scope>
    <source>
        <strain evidence="8 9">NBRC 108250</strain>
    </source>
</reference>
<accession>M3VDJ8</accession>
<evidence type="ECO:0000313" key="9">
    <source>
        <dbReference type="Proteomes" id="UP000035009"/>
    </source>
</evidence>
<dbReference type="CDD" id="cd17324">
    <property type="entry name" value="MFS_NepI_like"/>
    <property type="match status" value="1"/>
</dbReference>
<dbReference type="PROSITE" id="PS50850">
    <property type="entry name" value="MFS"/>
    <property type="match status" value="1"/>
</dbReference>
<comment type="caution">
    <text evidence="8">The sequence shown here is derived from an EMBL/GenBank/DDBJ whole genome shotgun (WGS) entry which is preliminary data.</text>
</comment>
<dbReference type="Proteomes" id="UP000035009">
    <property type="component" value="Unassembled WGS sequence"/>
</dbReference>
<feature type="transmembrane region" description="Helical" evidence="6">
    <location>
        <begin position="121"/>
        <end position="141"/>
    </location>
</feature>
<evidence type="ECO:0000259" key="7">
    <source>
        <dbReference type="PROSITE" id="PS50850"/>
    </source>
</evidence>
<evidence type="ECO:0000256" key="4">
    <source>
        <dbReference type="ARBA" id="ARBA00022989"/>
    </source>
</evidence>
<proteinExistence type="predicted"/>
<organism evidence="8 9">
    <name type="scientific">Gordonia malaquae NBRC 108250</name>
    <dbReference type="NCBI Taxonomy" id="1223542"/>
    <lineage>
        <taxon>Bacteria</taxon>
        <taxon>Bacillati</taxon>
        <taxon>Actinomycetota</taxon>
        <taxon>Actinomycetes</taxon>
        <taxon>Mycobacteriales</taxon>
        <taxon>Gordoniaceae</taxon>
        <taxon>Gordonia</taxon>
    </lineage>
</organism>
<dbReference type="PANTHER" id="PTHR43124">
    <property type="entry name" value="PURINE EFFLUX PUMP PBUE"/>
    <property type="match status" value="1"/>
</dbReference>
<dbReference type="Pfam" id="PF07690">
    <property type="entry name" value="MFS_1"/>
    <property type="match status" value="1"/>
</dbReference>
<feature type="transmembrane region" description="Helical" evidence="6">
    <location>
        <begin position="175"/>
        <end position="198"/>
    </location>
</feature>
<feature type="transmembrane region" description="Helical" evidence="6">
    <location>
        <begin position="23"/>
        <end position="47"/>
    </location>
</feature>
<dbReference type="InterPro" id="IPR020846">
    <property type="entry name" value="MFS_dom"/>
</dbReference>
<keyword evidence="5 6" id="KW-0472">Membrane</keyword>
<dbReference type="InterPro" id="IPR011701">
    <property type="entry name" value="MFS"/>
</dbReference>
<keyword evidence="3 6" id="KW-0812">Transmembrane</keyword>
<dbReference type="RefSeq" id="WP_008376597.1">
    <property type="nucleotide sequence ID" value="NZ_BAOP01000003.1"/>
</dbReference>
<feature type="transmembrane region" description="Helical" evidence="6">
    <location>
        <begin position="219"/>
        <end position="242"/>
    </location>
</feature>
<dbReference type="AlphaFoldDB" id="M3VDJ8"/>
<feature type="transmembrane region" description="Helical" evidence="6">
    <location>
        <begin position="313"/>
        <end position="335"/>
    </location>
</feature>
<evidence type="ECO:0000256" key="5">
    <source>
        <dbReference type="ARBA" id="ARBA00023136"/>
    </source>
</evidence>
<keyword evidence="4 6" id="KW-1133">Transmembrane helix</keyword>
<comment type="subcellular location">
    <subcellularLocation>
        <location evidence="1">Cell membrane</location>
        <topology evidence="1">Multi-pass membrane protein</topology>
    </subcellularLocation>
</comment>
<dbReference type="SUPFAM" id="SSF103473">
    <property type="entry name" value="MFS general substrate transporter"/>
    <property type="match status" value="1"/>
</dbReference>
<dbReference type="Gene3D" id="1.20.1250.20">
    <property type="entry name" value="MFS general substrate transporter like domains"/>
    <property type="match status" value="1"/>
</dbReference>
<feature type="transmembrane region" description="Helical" evidence="6">
    <location>
        <begin position="289"/>
        <end position="307"/>
    </location>
</feature>
<dbReference type="GO" id="GO:0005886">
    <property type="term" value="C:plasma membrane"/>
    <property type="evidence" value="ECO:0007669"/>
    <property type="project" value="UniProtKB-SubCell"/>
</dbReference>
<dbReference type="InterPro" id="IPR036259">
    <property type="entry name" value="MFS_trans_sf"/>
</dbReference>
<feature type="domain" description="Major facilitator superfamily (MFS) profile" evidence="7">
    <location>
        <begin position="25"/>
        <end position="397"/>
    </location>
</feature>
<feature type="transmembrane region" description="Helical" evidence="6">
    <location>
        <begin position="254"/>
        <end position="277"/>
    </location>
</feature>
<dbReference type="GO" id="GO:0022857">
    <property type="term" value="F:transmembrane transporter activity"/>
    <property type="evidence" value="ECO:0007669"/>
    <property type="project" value="InterPro"/>
</dbReference>
<feature type="transmembrane region" description="Helical" evidence="6">
    <location>
        <begin position="148"/>
        <end position="169"/>
    </location>
</feature>
<dbReference type="eggNOG" id="COG2814">
    <property type="taxonomic scope" value="Bacteria"/>
</dbReference>
<evidence type="ECO:0000256" key="6">
    <source>
        <dbReference type="SAM" id="Phobius"/>
    </source>
</evidence>
<gene>
    <name evidence="8" type="ORF">GM1_003_02780</name>
</gene>
<evidence type="ECO:0000313" key="8">
    <source>
        <dbReference type="EMBL" id="GAC78539.1"/>
    </source>
</evidence>
<evidence type="ECO:0000256" key="2">
    <source>
        <dbReference type="ARBA" id="ARBA00022475"/>
    </source>
</evidence>
<feature type="transmembrane region" description="Helical" evidence="6">
    <location>
        <begin position="347"/>
        <end position="365"/>
    </location>
</feature>
<name>M3VDJ8_GORML</name>
<evidence type="ECO:0000256" key="3">
    <source>
        <dbReference type="ARBA" id="ARBA00022692"/>
    </source>
</evidence>
<keyword evidence="9" id="KW-1185">Reference proteome</keyword>
<dbReference type="EMBL" id="BAOP01000003">
    <property type="protein sequence ID" value="GAC78539.1"/>
    <property type="molecule type" value="Genomic_DNA"/>
</dbReference>
<sequence>MTECISPVLPPATPPATTPRRSWASVAVIAAGTFLVVTAEMLPIGVLTPMSSDLATSSAAIGLAVTVTGLVAAVVAPVVPHLLGALDRRMVLAAALVMLGVGDVMTGVADSLPVLLVSRLLVGLGMATVWGMASALAARLVPGRRGPLAVSIVIGGVAAASVLGVPLGTLVGSVFGWRAAFIGLGVATVGVGAVALRVMPEMRRPPEVESPTGGVRLRLLRPSVMVGAITVALVVTAHFAAYTYVRPLLEDRSGFSAVGVTVALLVYGVGGLIGNFVAGAVASKSPRSCMATLGVGIAVAVVVLATLGTAPAAAMVGLVLWGVAYGGVSVTGQLWMTTAAPDRVEQVTGLYAGVFNASIALGAFLGGRVVGVGHAPLLWLAAGIAVAAAGVALTPTR</sequence>